<dbReference type="EMBL" id="OV725083">
    <property type="protein sequence ID" value="CAH1407099.1"/>
    <property type="molecule type" value="Genomic_DNA"/>
</dbReference>
<accession>A0A9P0HRR7</accession>
<protein>
    <submittedName>
        <fullName evidence="1">Uncharacterized protein</fullName>
    </submittedName>
</protein>
<dbReference type="AlphaFoldDB" id="A0A9P0HRR7"/>
<dbReference type="InterPro" id="IPR036058">
    <property type="entry name" value="Kazal_dom_sf"/>
</dbReference>
<organism evidence="1 2">
    <name type="scientific">Nezara viridula</name>
    <name type="common">Southern green stink bug</name>
    <name type="synonym">Cimex viridulus</name>
    <dbReference type="NCBI Taxonomy" id="85310"/>
    <lineage>
        <taxon>Eukaryota</taxon>
        <taxon>Metazoa</taxon>
        <taxon>Ecdysozoa</taxon>
        <taxon>Arthropoda</taxon>
        <taxon>Hexapoda</taxon>
        <taxon>Insecta</taxon>
        <taxon>Pterygota</taxon>
        <taxon>Neoptera</taxon>
        <taxon>Paraneoptera</taxon>
        <taxon>Hemiptera</taxon>
        <taxon>Heteroptera</taxon>
        <taxon>Panheteroptera</taxon>
        <taxon>Pentatomomorpha</taxon>
        <taxon>Pentatomoidea</taxon>
        <taxon>Pentatomidae</taxon>
        <taxon>Pentatominae</taxon>
        <taxon>Nezara</taxon>
    </lineage>
</organism>
<dbReference type="Proteomes" id="UP001152798">
    <property type="component" value="Chromosome 7"/>
</dbReference>
<proteinExistence type="predicted"/>
<keyword evidence="2" id="KW-1185">Reference proteome</keyword>
<evidence type="ECO:0000313" key="2">
    <source>
        <dbReference type="Proteomes" id="UP001152798"/>
    </source>
</evidence>
<dbReference type="OrthoDB" id="7898460at2759"/>
<reference evidence="1" key="1">
    <citation type="submission" date="2022-01" db="EMBL/GenBank/DDBJ databases">
        <authorList>
            <person name="King R."/>
        </authorList>
    </citation>
    <scope>NUCLEOTIDE SEQUENCE</scope>
</reference>
<dbReference type="Gene3D" id="3.30.60.30">
    <property type="match status" value="1"/>
</dbReference>
<gene>
    <name evidence="1" type="ORF">NEZAVI_LOCUS14903</name>
</gene>
<sequence>MINTYHTQKMFHPILKRFNYKEIFLSCPLLPNKKSKKWTNFVIGAKVKTPHFQWRLNYKWTLAWRVDIPCFIGLAVGDSLEDCVSENALLQSCSFVYRPVCGSSQTQNKVETFSNKCSLDIRVLCEGEDWKIINYGVCQRRHGKK</sequence>
<name>A0A9P0HRR7_NEZVI</name>
<evidence type="ECO:0000313" key="1">
    <source>
        <dbReference type="EMBL" id="CAH1407099.1"/>
    </source>
</evidence>
<dbReference type="SUPFAM" id="SSF100895">
    <property type="entry name" value="Kazal-type serine protease inhibitors"/>
    <property type="match status" value="1"/>
</dbReference>